<evidence type="ECO:0000256" key="16">
    <source>
        <dbReference type="ARBA" id="ARBA00048808"/>
    </source>
</evidence>
<dbReference type="SUPFAM" id="SSF53383">
    <property type="entry name" value="PLP-dependent transferases"/>
    <property type="match status" value="1"/>
</dbReference>
<keyword evidence="11 17" id="KW-0648">Protein biosynthesis</keyword>
<comment type="pathway">
    <text evidence="3 17">Aminoacyl-tRNA biosynthesis; selenocysteinyl-tRNA(Sec) biosynthesis; selenocysteinyl-tRNA(Sec) from L-seryl-tRNA(Sec) (archaeal/eukaryal route): step 2/2.</text>
</comment>
<feature type="binding site" evidence="18">
    <location>
        <position position="100"/>
    </location>
    <ligand>
        <name>substrate</name>
    </ligand>
</feature>
<keyword evidence="17" id="KW-0963">Cytoplasm</keyword>
<keyword evidence="8 17" id="KW-0808">Transferase</keyword>
<evidence type="ECO:0000256" key="6">
    <source>
        <dbReference type="ARBA" id="ARBA00021963"/>
    </source>
</evidence>
<feature type="binding site" evidence="18">
    <location>
        <position position="108"/>
    </location>
    <ligand>
        <name>substrate</name>
    </ligand>
</feature>
<dbReference type="GO" id="GO:0000049">
    <property type="term" value="F:tRNA binding"/>
    <property type="evidence" value="ECO:0007669"/>
    <property type="project" value="UniProtKB-UniRule"/>
</dbReference>
<dbReference type="GO" id="GO:0098621">
    <property type="term" value="F:O-phosphoseryl-tRNA(Sec) selenium transferase activity"/>
    <property type="evidence" value="ECO:0007669"/>
    <property type="project" value="UniProtKB-EC"/>
</dbReference>
<evidence type="ECO:0000256" key="11">
    <source>
        <dbReference type="ARBA" id="ARBA00022917"/>
    </source>
</evidence>
<evidence type="ECO:0000256" key="9">
    <source>
        <dbReference type="ARBA" id="ARBA00022884"/>
    </source>
</evidence>
<dbReference type="UniPathway" id="UPA00906">
    <property type="reaction ID" value="UER00898"/>
</dbReference>
<dbReference type="InterPro" id="IPR015424">
    <property type="entry name" value="PyrdxlP-dep_Trfase"/>
</dbReference>
<dbReference type="EMBL" id="LR877161">
    <property type="protein sequence ID" value="CAD2220400.1"/>
    <property type="molecule type" value="Genomic_DNA"/>
</dbReference>
<gene>
    <name evidence="20" type="ORF">ADEAN_000791800</name>
</gene>
<evidence type="ECO:0000313" key="21">
    <source>
        <dbReference type="Proteomes" id="UP000515908"/>
    </source>
</evidence>
<dbReference type="InterPro" id="IPR008829">
    <property type="entry name" value="SepSecS/SepCysS"/>
</dbReference>
<evidence type="ECO:0000256" key="1">
    <source>
        <dbReference type="ARBA" id="ARBA00001933"/>
    </source>
</evidence>
<evidence type="ECO:0000256" key="5">
    <source>
        <dbReference type="ARBA" id="ARBA00012464"/>
    </source>
</evidence>
<evidence type="ECO:0000256" key="19">
    <source>
        <dbReference type="PIRSR" id="PIRSR017689-50"/>
    </source>
</evidence>
<evidence type="ECO:0000256" key="7">
    <source>
        <dbReference type="ARBA" id="ARBA00022555"/>
    </source>
</evidence>
<evidence type="ECO:0000313" key="20">
    <source>
        <dbReference type="EMBL" id="CAD2220400.1"/>
    </source>
</evidence>
<accession>A0A7G2CKK0</accession>
<keyword evidence="9 17" id="KW-0694">RNA-binding</keyword>
<protein>
    <recommendedName>
        <fullName evidence="6 17">O-phosphoseryl-tRNA(Sec) selenium transferase</fullName>
        <ecNumber evidence="5 17">2.9.1.2</ecNumber>
    </recommendedName>
    <alternativeName>
        <fullName evidence="13 17">Selenocysteine synthase</fullName>
    </alternativeName>
    <alternativeName>
        <fullName evidence="14 17">Selenocysteinyl-tRNA(Sec) synthase</fullName>
    </alternativeName>
    <alternativeName>
        <fullName evidence="15 17">Sep-tRNA:Sec-tRNA synthase</fullName>
    </alternativeName>
</protein>
<evidence type="ECO:0000256" key="13">
    <source>
        <dbReference type="ARBA" id="ARBA00030669"/>
    </source>
</evidence>
<proteinExistence type="inferred from homology"/>
<keyword evidence="10 17" id="KW-0663">Pyridoxal phosphate</keyword>
<evidence type="ECO:0000256" key="3">
    <source>
        <dbReference type="ARBA" id="ARBA00004822"/>
    </source>
</evidence>
<comment type="cofactor">
    <cofactor evidence="1 17">
        <name>pyridoxal 5'-phosphate</name>
        <dbReference type="ChEBI" id="CHEBI:597326"/>
    </cofactor>
</comment>
<evidence type="ECO:0000256" key="10">
    <source>
        <dbReference type="ARBA" id="ARBA00022898"/>
    </source>
</evidence>
<dbReference type="PANTHER" id="PTHR12944:SF2">
    <property type="entry name" value="O-PHOSPHOSERYL-TRNA(SEC) SELENIUM TRANSFERASE"/>
    <property type="match status" value="1"/>
</dbReference>
<dbReference type="PANTHER" id="PTHR12944">
    <property type="entry name" value="SOLUBLE LIVER ANTIGEN/LIVER PANCREAS ANTIGEN"/>
    <property type="match status" value="1"/>
</dbReference>
<keyword evidence="12 17" id="KW-0711">Selenium</keyword>
<evidence type="ECO:0000256" key="4">
    <source>
        <dbReference type="ARBA" id="ARBA00007037"/>
    </source>
</evidence>
<dbReference type="PIRSF" id="PIRSF017689">
    <property type="entry name" value="SepSecS"/>
    <property type="match status" value="1"/>
</dbReference>
<dbReference type="GO" id="GO:0001717">
    <property type="term" value="P:conversion of seryl-tRNAsec to selenocys-tRNAsec"/>
    <property type="evidence" value="ECO:0007669"/>
    <property type="project" value="UniProtKB-UniRule"/>
</dbReference>
<dbReference type="Proteomes" id="UP000515908">
    <property type="component" value="Chromosome 17"/>
</dbReference>
<keyword evidence="21" id="KW-1185">Reference proteome</keyword>
<evidence type="ECO:0000256" key="14">
    <source>
        <dbReference type="ARBA" id="ARBA00032048"/>
    </source>
</evidence>
<dbReference type="Pfam" id="PF05889">
    <property type="entry name" value="SepSecS"/>
    <property type="match status" value="2"/>
</dbReference>
<dbReference type="GO" id="GO:0001514">
    <property type="term" value="P:selenocysteine incorporation"/>
    <property type="evidence" value="ECO:0007669"/>
    <property type="project" value="TreeGrafter"/>
</dbReference>
<evidence type="ECO:0000256" key="2">
    <source>
        <dbReference type="ARBA" id="ARBA00002552"/>
    </source>
</evidence>
<evidence type="ECO:0000256" key="17">
    <source>
        <dbReference type="PIRNR" id="PIRNR017689"/>
    </source>
</evidence>
<dbReference type="AlphaFoldDB" id="A0A7G2CKK0"/>
<evidence type="ECO:0000256" key="12">
    <source>
        <dbReference type="ARBA" id="ARBA00023266"/>
    </source>
</evidence>
<evidence type="ECO:0000256" key="18">
    <source>
        <dbReference type="PIRSR" id="PIRSR017689-1"/>
    </source>
</evidence>
<sequence length="393" mass="43915">MNHDTIQYAAGLVEANYLSQGAEHLSQFSTAIKTLFAQRKIPQDGLSPLCIELFLQQLSLMDTNNGANATTNVGAGEREGRVLSQLVKKRHYHFSHGIGRSGDLNVSQPKAAGSSLLYQVCNFLVLHFIQLAGAPSTQSSILFPMATGMTLALVLRTLAKKRNQEYLQHHKNNENNNPSSVVKYVIWPRIDQKTALKCIDVAGLTPVVVEPRPAPFLPDILRQHENENNKQHPFLLQCAVEDIESIILNTIKDPNLIVCVLSTTSCFAPRLPDDIIGISKLCWQYNIPHVVNNAYGLQCRPSIMQKMEYIHHQYRNSLKKMHEAWQKMINKNEKGEMEEAELLKPIKEIKESITNGMRLDVFVQSTDKNLLVPVGGALIASCLPPEILPTSKP</sequence>
<reference evidence="20 21" key="1">
    <citation type="submission" date="2020-08" db="EMBL/GenBank/DDBJ databases">
        <authorList>
            <person name="Newling K."/>
            <person name="Davey J."/>
            <person name="Forrester S."/>
        </authorList>
    </citation>
    <scope>NUCLEOTIDE SEQUENCE [LARGE SCALE GENOMIC DNA]</scope>
    <source>
        <strain evidence="21">Crithidia deanei Carvalho (ATCC PRA-265)</strain>
    </source>
</reference>
<evidence type="ECO:0000256" key="8">
    <source>
        <dbReference type="ARBA" id="ARBA00022679"/>
    </source>
</evidence>
<dbReference type="InterPro" id="IPR015421">
    <property type="entry name" value="PyrdxlP-dep_Trfase_major"/>
</dbReference>
<dbReference type="VEuPathDB" id="TriTrypDB:ADEAN_000791800"/>
<comment type="subcellular location">
    <subcellularLocation>
        <location evidence="17">Cytoplasm</location>
    </subcellularLocation>
</comment>
<dbReference type="EC" id="2.9.1.2" evidence="5 17"/>
<name>A0A7G2CKK0_9TRYP</name>
<feature type="binding site" evidence="18">
    <location>
        <position position="101"/>
    </location>
    <ligand>
        <name>substrate</name>
    </ligand>
</feature>
<dbReference type="NCBIfam" id="TIGR03531">
    <property type="entry name" value="selenium_SpcS"/>
    <property type="match status" value="1"/>
</dbReference>
<comment type="catalytic activity">
    <reaction evidence="16 17">
        <text>O-phospho-L-seryl-tRNA(Sec) + selenophosphate + H2O = L-selenocysteinyl-tRNA(Sec) + 2 phosphate</text>
        <dbReference type="Rhea" id="RHEA:25041"/>
        <dbReference type="Rhea" id="RHEA-COMP:9743"/>
        <dbReference type="Rhea" id="RHEA-COMP:9947"/>
        <dbReference type="ChEBI" id="CHEBI:15377"/>
        <dbReference type="ChEBI" id="CHEBI:16144"/>
        <dbReference type="ChEBI" id="CHEBI:43474"/>
        <dbReference type="ChEBI" id="CHEBI:78551"/>
        <dbReference type="ChEBI" id="CHEBI:78573"/>
        <dbReference type="EC" id="2.9.1.2"/>
    </reaction>
</comment>
<keyword evidence="7 17" id="KW-0820">tRNA-binding</keyword>
<evidence type="ECO:0000256" key="15">
    <source>
        <dbReference type="ARBA" id="ARBA00032693"/>
    </source>
</evidence>
<comment type="similarity">
    <text evidence="4 17">Belongs to the SepSecS family.</text>
</comment>
<organism evidence="20 21">
    <name type="scientific">Angomonas deanei</name>
    <dbReference type="NCBI Taxonomy" id="59799"/>
    <lineage>
        <taxon>Eukaryota</taxon>
        <taxon>Discoba</taxon>
        <taxon>Euglenozoa</taxon>
        <taxon>Kinetoplastea</taxon>
        <taxon>Metakinetoplastina</taxon>
        <taxon>Trypanosomatida</taxon>
        <taxon>Trypanosomatidae</taxon>
        <taxon>Strigomonadinae</taxon>
        <taxon>Angomonas</taxon>
    </lineage>
</organism>
<dbReference type="InterPro" id="IPR019872">
    <property type="entry name" value="Sec-tRNA_Se_transferase"/>
</dbReference>
<feature type="site" description="May act as a substrate filter by repelling compounds with a negatively charged alpha-carboxylate" evidence="19">
    <location>
        <position position="77"/>
    </location>
</feature>
<feature type="modified residue" description="N6-(pyridoxal phosphate)lysine" evidence="19">
    <location>
        <position position="368"/>
    </location>
</feature>
<dbReference type="Gene3D" id="3.40.640.10">
    <property type="entry name" value="Type I PLP-dependent aspartate aminotransferase-like (Major domain)"/>
    <property type="match status" value="1"/>
</dbReference>
<comment type="function">
    <text evidence="2 17">Converts O-phosphoseryl-tRNA(Sec) to selenocysteinyl-tRNA(Sec) required for selenoprotein biosynthesis.</text>
</comment>
<dbReference type="GO" id="GO:0005737">
    <property type="term" value="C:cytoplasm"/>
    <property type="evidence" value="ECO:0007669"/>
    <property type="project" value="UniProtKB-SubCell"/>
</dbReference>
<feature type="binding site" evidence="18">
    <location>
        <position position="78"/>
    </location>
    <ligand>
        <name>pyridoxal 5'-phosphate</name>
        <dbReference type="ChEBI" id="CHEBI:597326"/>
    </ligand>
</feature>